<comment type="caution">
    <text evidence="2">The sequence shown here is derived from an EMBL/GenBank/DDBJ whole genome shotgun (WGS) entry which is preliminary data.</text>
</comment>
<dbReference type="AlphaFoldDB" id="A0A1F5EL56"/>
<protein>
    <submittedName>
        <fullName evidence="2">Uncharacterized protein</fullName>
    </submittedName>
</protein>
<sequence length="89" mass="10091">MSQVEFEEFDFKPFNRLDNSSKMVRCIIKLSCGLIKDKKQAEYLLVAFSFALIVFSLFCFANLFISQLSTKSPTGDFIEQAGSPSEISF</sequence>
<dbReference type="Proteomes" id="UP000185891">
    <property type="component" value="Unassembled WGS sequence"/>
</dbReference>
<name>A0A1F5EL56_9BACT</name>
<evidence type="ECO:0000313" key="3">
    <source>
        <dbReference type="Proteomes" id="UP000185891"/>
    </source>
</evidence>
<organism evidence="2 3">
    <name type="scientific">Candidatus Campbellbacteria bacterium RIFCSPHIGHO2_12_FULL_35_10</name>
    <dbReference type="NCBI Taxonomy" id="1797578"/>
    <lineage>
        <taxon>Bacteria</taxon>
        <taxon>Candidatus Campbelliibacteriota</taxon>
    </lineage>
</organism>
<evidence type="ECO:0000313" key="2">
    <source>
        <dbReference type="EMBL" id="OGD68147.1"/>
    </source>
</evidence>
<accession>A0A1F5EL56</accession>
<proteinExistence type="predicted"/>
<reference evidence="2 3" key="1">
    <citation type="journal article" date="2016" name="Nat. Commun.">
        <title>Thousands of microbial genomes shed light on interconnected biogeochemical processes in an aquifer system.</title>
        <authorList>
            <person name="Anantharaman K."/>
            <person name="Brown C.T."/>
            <person name="Hug L.A."/>
            <person name="Sharon I."/>
            <person name="Castelle C.J."/>
            <person name="Probst A.J."/>
            <person name="Thomas B.C."/>
            <person name="Singh A."/>
            <person name="Wilkins M.J."/>
            <person name="Karaoz U."/>
            <person name="Brodie E.L."/>
            <person name="Williams K.H."/>
            <person name="Hubbard S.S."/>
            <person name="Banfield J.F."/>
        </authorList>
    </citation>
    <scope>NUCLEOTIDE SEQUENCE [LARGE SCALE GENOMIC DNA]</scope>
</reference>
<evidence type="ECO:0000256" key="1">
    <source>
        <dbReference type="SAM" id="Phobius"/>
    </source>
</evidence>
<keyword evidence="1" id="KW-0472">Membrane</keyword>
<gene>
    <name evidence="2" type="ORF">A3E89_02450</name>
</gene>
<dbReference type="EMBL" id="MFAA01000041">
    <property type="protein sequence ID" value="OGD68147.1"/>
    <property type="molecule type" value="Genomic_DNA"/>
</dbReference>
<keyword evidence="1" id="KW-0812">Transmembrane</keyword>
<keyword evidence="1" id="KW-1133">Transmembrane helix</keyword>
<feature type="transmembrane region" description="Helical" evidence="1">
    <location>
        <begin position="43"/>
        <end position="65"/>
    </location>
</feature>